<dbReference type="GO" id="GO:0006357">
    <property type="term" value="P:regulation of transcription by RNA polymerase II"/>
    <property type="evidence" value="ECO:0007669"/>
    <property type="project" value="TreeGrafter"/>
</dbReference>
<evidence type="ECO:0000313" key="20">
    <source>
        <dbReference type="Proteomes" id="UP001374535"/>
    </source>
</evidence>
<dbReference type="SUPFAM" id="SSF48403">
    <property type="entry name" value="Ankyrin repeat"/>
    <property type="match status" value="1"/>
</dbReference>
<evidence type="ECO:0000256" key="17">
    <source>
        <dbReference type="SAM" id="MobiDB-lite"/>
    </source>
</evidence>
<feature type="compositionally biased region" description="Low complexity" evidence="17">
    <location>
        <begin position="338"/>
        <end position="348"/>
    </location>
</feature>
<keyword evidence="6" id="KW-0106">Calcium</keyword>
<evidence type="ECO:0000256" key="12">
    <source>
        <dbReference type="ARBA" id="ARBA00023125"/>
    </source>
</evidence>
<dbReference type="GO" id="GO:0005516">
    <property type="term" value="F:calmodulin binding"/>
    <property type="evidence" value="ECO:0007669"/>
    <property type="project" value="UniProtKB-KW"/>
</dbReference>
<evidence type="ECO:0000256" key="9">
    <source>
        <dbReference type="ARBA" id="ARBA00023016"/>
    </source>
</evidence>
<dbReference type="FunFam" id="1.20.5.190:FF:000003">
    <property type="entry name" value="Calmodulin-binding transcription activator 2"/>
    <property type="match status" value="1"/>
</dbReference>
<dbReference type="FunFam" id="2.60.40.10:FF:000314">
    <property type="entry name" value="Calmodulin-binding transcription activator 2"/>
    <property type="match status" value="1"/>
</dbReference>
<dbReference type="GO" id="GO:0009409">
    <property type="term" value="P:response to cold"/>
    <property type="evidence" value="ECO:0007669"/>
    <property type="project" value="UniProtKB-ARBA"/>
</dbReference>
<evidence type="ECO:0000256" key="16">
    <source>
        <dbReference type="PROSITE-ProRule" id="PRU00023"/>
    </source>
</evidence>
<dbReference type="Proteomes" id="UP001374535">
    <property type="component" value="Chromosome 1"/>
</dbReference>
<organism evidence="19 20">
    <name type="scientific">Vigna mungo</name>
    <name type="common">Black gram</name>
    <name type="synonym">Phaseolus mungo</name>
    <dbReference type="NCBI Taxonomy" id="3915"/>
    <lineage>
        <taxon>Eukaryota</taxon>
        <taxon>Viridiplantae</taxon>
        <taxon>Streptophyta</taxon>
        <taxon>Embryophyta</taxon>
        <taxon>Tracheophyta</taxon>
        <taxon>Spermatophyta</taxon>
        <taxon>Magnoliopsida</taxon>
        <taxon>eudicotyledons</taxon>
        <taxon>Gunneridae</taxon>
        <taxon>Pentapetalae</taxon>
        <taxon>rosids</taxon>
        <taxon>fabids</taxon>
        <taxon>Fabales</taxon>
        <taxon>Fabaceae</taxon>
        <taxon>Papilionoideae</taxon>
        <taxon>50 kb inversion clade</taxon>
        <taxon>NPAAA clade</taxon>
        <taxon>indigoferoid/millettioid clade</taxon>
        <taxon>Phaseoleae</taxon>
        <taxon>Vigna</taxon>
    </lineage>
</organism>
<dbReference type="PANTHER" id="PTHR23335">
    <property type="entry name" value="CALMODULIN-BINDING TRANSCRIPTION ACTIVATOR CAMTA"/>
    <property type="match status" value="1"/>
</dbReference>
<keyword evidence="5" id="KW-0677">Repeat</keyword>
<dbReference type="InterPro" id="IPR027417">
    <property type="entry name" value="P-loop_NTPase"/>
</dbReference>
<dbReference type="Pfam" id="PF01833">
    <property type="entry name" value="TIG"/>
    <property type="match status" value="1"/>
</dbReference>
<feature type="region of interest" description="Disordered" evidence="17">
    <location>
        <begin position="451"/>
        <end position="484"/>
    </location>
</feature>
<dbReference type="InterPro" id="IPR002909">
    <property type="entry name" value="IPT_dom"/>
</dbReference>
<keyword evidence="4" id="KW-0597">Phosphoprotein</keyword>
<keyword evidence="10 16" id="KW-0040">ANK repeat</keyword>
<dbReference type="EMBL" id="CP144700">
    <property type="protein sequence ID" value="WVZ23527.1"/>
    <property type="molecule type" value="Genomic_DNA"/>
</dbReference>
<dbReference type="PROSITE" id="PS51437">
    <property type="entry name" value="CG_1"/>
    <property type="match status" value="1"/>
</dbReference>
<dbReference type="Pfam" id="PF03859">
    <property type="entry name" value="CG-1"/>
    <property type="match status" value="1"/>
</dbReference>
<dbReference type="GO" id="GO:0005886">
    <property type="term" value="C:plasma membrane"/>
    <property type="evidence" value="ECO:0007669"/>
    <property type="project" value="UniProtKB-SubCell"/>
</dbReference>
<dbReference type="GO" id="GO:0003690">
    <property type="term" value="F:double-stranded DNA binding"/>
    <property type="evidence" value="ECO:0007669"/>
    <property type="project" value="TreeGrafter"/>
</dbReference>
<dbReference type="InterPro" id="IPR002110">
    <property type="entry name" value="Ankyrin_rpt"/>
</dbReference>
<dbReference type="InterPro" id="IPR036770">
    <property type="entry name" value="Ankyrin_rpt-contain_sf"/>
</dbReference>
<comment type="similarity">
    <text evidence="3">Belongs to the CAMTA family.</text>
</comment>
<reference evidence="19 20" key="1">
    <citation type="journal article" date="2023" name="Life. Sci Alliance">
        <title>Evolutionary insights into 3D genome organization and epigenetic landscape of Vigna mungo.</title>
        <authorList>
            <person name="Junaid A."/>
            <person name="Singh B."/>
            <person name="Bhatia S."/>
        </authorList>
    </citation>
    <scope>NUCLEOTIDE SEQUENCE [LARGE SCALE GENOMIC DNA]</scope>
    <source>
        <strain evidence="19">Urdbean</strain>
    </source>
</reference>
<evidence type="ECO:0000256" key="8">
    <source>
        <dbReference type="ARBA" id="ARBA00023015"/>
    </source>
</evidence>
<feature type="region of interest" description="Disordered" evidence="17">
    <location>
        <begin position="330"/>
        <end position="372"/>
    </location>
</feature>
<name>A0AAQ3PAM1_VIGMU</name>
<feature type="domain" description="CG-1" evidence="18">
    <location>
        <begin position="152"/>
        <end position="289"/>
    </location>
</feature>
<dbReference type="PROSITE" id="PS50096">
    <property type="entry name" value="IQ"/>
    <property type="match status" value="2"/>
</dbReference>
<feature type="repeat" description="ANK" evidence="16">
    <location>
        <begin position="950"/>
        <end position="982"/>
    </location>
</feature>
<evidence type="ECO:0000256" key="11">
    <source>
        <dbReference type="ARBA" id="ARBA00023054"/>
    </source>
</evidence>
<evidence type="ECO:0000256" key="4">
    <source>
        <dbReference type="ARBA" id="ARBA00022553"/>
    </source>
</evidence>
<keyword evidence="7" id="KW-0112">Calmodulin-binding</keyword>
<evidence type="ECO:0000259" key="18">
    <source>
        <dbReference type="PROSITE" id="PS51437"/>
    </source>
</evidence>
<gene>
    <name evidence="19" type="ORF">V8G54_002071</name>
</gene>
<dbReference type="SMART" id="SM00248">
    <property type="entry name" value="ANK"/>
    <property type="match status" value="2"/>
</dbReference>
<proteinExistence type="inferred from homology"/>
<keyword evidence="9" id="KW-0346">Stress response</keyword>
<dbReference type="Gene3D" id="2.60.40.10">
    <property type="entry name" value="Immunoglobulins"/>
    <property type="match status" value="1"/>
</dbReference>
<evidence type="ECO:0000256" key="10">
    <source>
        <dbReference type="ARBA" id="ARBA00023043"/>
    </source>
</evidence>
<keyword evidence="11" id="KW-0175">Coiled coil</keyword>
<protein>
    <recommendedName>
        <fullName evidence="18">CG-1 domain-containing protein</fullName>
    </recommendedName>
</protein>
<dbReference type="Gene3D" id="1.25.40.20">
    <property type="entry name" value="Ankyrin repeat-containing domain"/>
    <property type="match status" value="1"/>
</dbReference>
<keyword evidence="8" id="KW-0805">Transcription regulation</keyword>
<sequence length="1303" mass="146503">MAERGSYGLGPRLEKLMSAAKWVLLLQFASVFQRATCSSVLEEPAISVVEIFKQSLCIQAVNFLIAKYFGSCFSMLMLWLLDPLFGIALLELNSLLNCECDSIAIKCLSERHVLLFIILQIFSNYNLKPRIGGCALRKYVKFFAIIGCFISLQNHLTGHQSRAYGWIELLKCLKLLIHHEWFVATRYSRGGSLFLFDRKVLRYFRKDGHNWRKKKDGKTVKEAHEKLKASMDLLFFSLWWEVLMCYTATMPMEKKMKIFRGEAIGCLNSEDMMHIVFVHYLDVKVFYLFSLFHAFTWAFRILNRARNVSLHDFVVVEVLTGVNKTNVGGKTYSGEATSDSQKGSSLSSGFPRNYGSVPSGSTDSMSPTSTLTSLCEDADSEDIHQASSGSQSYHESKCLGNDCPIDKIDARSNSSYLMHPSSGDHGQFPVPGSEYIPLIQGHRAHDTASWDNAMEQSSGKHTAPSFVSSTSIPPSTSGNILEENNAVPGNLLGRKNVLIEEDRVSQALHSNWQHKDMFYLRFHLEQLCYLVVQDDVLNFLSGSRNQSYCNYGGAIPFGDDTGELPKWSLTQSLGLEFGSDYGTSLLGDVTDNAGSEILAEMFTFNGELKEKSVHQNISKQYTNTQSQPATKSNSDYEVAGEASINYTLTMKRGLLDGEESLKKVDSFSRWITKEFAGVDDLHTQSSPGISWNTDDCGDVIDDTSLNLSLSQDQLFSINDFSPKWAYAESEIEVLIVGTFLKSQPMVTACNWSCMFGEVEVPAEVLANGILCCQAPPHKIGRVPFYVTCSNRFACSEVREFEYREGFDRNIDFTEFFTSSTEMVLHLRLVGLLSLSSVHTSNQVLEDDMEKRNLIFKLISLKEEEEYSSREETTVEMDATKLKLKEHMFHKQVKEMLYSWLLHKVTETGKGPLVLSEEGQGVLHLVAALGYDWAIKPIITAGVNINFRDVSGWTALHWAAYCGRERTVAVLVSMGAATAAVTDPCPEFPEGRTASDLASSNGHKGISGFLAESLLTSHLELLTMEESKDGRKEISGMKAVQTVSERTATPVLYGDIPDVICLKDSLNAVRNATQAADRIHQVYRMQSFQRKQLAKHDHDDEFGLSDQQALSLLASRMSKSGQGEGLASAAAIQIQKKFRGWKKRKEFLIIRQRIVKIQAHVRGHQVRKQYRTIIWSVGILEKVILRWRRKGSGLRGFRSDTVNKVIPEQPIESPKEDDYDFLKEGRKQSEARFQKALSRVKSMVQYPEARAQYRRVLNVVEDFRQTKGDNLNSMNSEEAVDGVEDLIDIDMLLDDENFLPIAFD</sequence>
<evidence type="ECO:0000256" key="1">
    <source>
        <dbReference type="ARBA" id="ARBA00004123"/>
    </source>
</evidence>
<dbReference type="InterPro" id="IPR000048">
    <property type="entry name" value="IQ_motif_EF-hand-BS"/>
</dbReference>
<dbReference type="SUPFAM" id="SSF52540">
    <property type="entry name" value="P-loop containing nucleoside triphosphate hydrolases"/>
    <property type="match status" value="1"/>
</dbReference>
<dbReference type="SUPFAM" id="SSF81296">
    <property type="entry name" value="E set domains"/>
    <property type="match status" value="1"/>
</dbReference>
<accession>A0AAQ3PAM1</accession>
<dbReference type="Gene3D" id="1.20.5.190">
    <property type="match status" value="1"/>
</dbReference>
<comment type="subcellular location">
    <subcellularLocation>
        <location evidence="2">Cell membrane</location>
        <topology evidence="2">Peripheral membrane protein</topology>
        <orientation evidence="2">Cytoplasmic side</orientation>
    </subcellularLocation>
    <subcellularLocation>
        <location evidence="1">Nucleus</location>
    </subcellularLocation>
</comment>
<evidence type="ECO:0000256" key="14">
    <source>
        <dbReference type="ARBA" id="ARBA00023163"/>
    </source>
</evidence>
<dbReference type="PROSITE" id="PS50297">
    <property type="entry name" value="ANK_REP_REGION"/>
    <property type="match status" value="1"/>
</dbReference>
<evidence type="ECO:0000256" key="6">
    <source>
        <dbReference type="ARBA" id="ARBA00022837"/>
    </source>
</evidence>
<feature type="compositionally biased region" description="Polar residues" evidence="17">
    <location>
        <begin position="454"/>
        <end position="479"/>
    </location>
</feature>
<dbReference type="Pfam" id="PF12796">
    <property type="entry name" value="Ank_2"/>
    <property type="match status" value="1"/>
</dbReference>
<keyword evidence="20" id="KW-1185">Reference proteome</keyword>
<dbReference type="GO" id="GO:0005634">
    <property type="term" value="C:nucleus"/>
    <property type="evidence" value="ECO:0007669"/>
    <property type="project" value="UniProtKB-SubCell"/>
</dbReference>
<dbReference type="SMART" id="SM01076">
    <property type="entry name" value="CG-1"/>
    <property type="match status" value="1"/>
</dbReference>
<evidence type="ECO:0000256" key="5">
    <source>
        <dbReference type="ARBA" id="ARBA00022737"/>
    </source>
</evidence>
<dbReference type="GO" id="GO:0003712">
    <property type="term" value="F:transcription coregulator activity"/>
    <property type="evidence" value="ECO:0007669"/>
    <property type="project" value="TreeGrafter"/>
</dbReference>
<dbReference type="PANTHER" id="PTHR23335:SF20">
    <property type="entry name" value="CALMODULIN-BINDING TRANSCRIPTION ACTIVATOR 1"/>
    <property type="match status" value="1"/>
</dbReference>
<dbReference type="CDD" id="cd23767">
    <property type="entry name" value="IQCD"/>
    <property type="match status" value="1"/>
</dbReference>
<evidence type="ECO:0000256" key="7">
    <source>
        <dbReference type="ARBA" id="ARBA00022860"/>
    </source>
</evidence>
<dbReference type="InterPro" id="IPR005559">
    <property type="entry name" value="CG-1_dom"/>
</dbReference>
<dbReference type="SMART" id="SM00015">
    <property type="entry name" value="IQ"/>
    <property type="match status" value="2"/>
</dbReference>
<keyword evidence="15" id="KW-0539">Nucleus</keyword>
<feature type="region of interest" description="Disordered" evidence="17">
    <location>
        <begin position="615"/>
        <end position="635"/>
    </location>
</feature>
<evidence type="ECO:0000256" key="13">
    <source>
        <dbReference type="ARBA" id="ARBA00023159"/>
    </source>
</evidence>
<evidence type="ECO:0000313" key="19">
    <source>
        <dbReference type="EMBL" id="WVZ23527.1"/>
    </source>
</evidence>
<keyword evidence="13" id="KW-0010">Activator</keyword>
<evidence type="ECO:0000256" key="3">
    <source>
        <dbReference type="ARBA" id="ARBA00008267"/>
    </source>
</evidence>
<dbReference type="Pfam" id="PF00612">
    <property type="entry name" value="IQ"/>
    <property type="match status" value="2"/>
</dbReference>
<keyword evidence="14" id="KW-0804">Transcription</keyword>
<dbReference type="PROSITE" id="PS50088">
    <property type="entry name" value="ANK_REPEAT"/>
    <property type="match status" value="1"/>
</dbReference>
<feature type="compositionally biased region" description="Polar residues" evidence="17">
    <location>
        <begin position="356"/>
        <end position="372"/>
    </location>
</feature>
<dbReference type="InterPro" id="IPR014756">
    <property type="entry name" value="Ig_E-set"/>
</dbReference>
<evidence type="ECO:0000256" key="15">
    <source>
        <dbReference type="ARBA" id="ARBA00023242"/>
    </source>
</evidence>
<dbReference type="InterPro" id="IPR013783">
    <property type="entry name" value="Ig-like_fold"/>
</dbReference>
<keyword evidence="12" id="KW-0238">DNA-binding</keyword>
<evidence type="ECO:0000256" key="2">
    <source>
        <dbReference type="ARBA" id="ARBA00004413"/>
    </source>
</evidence>